<dbReference type="FunFam" id="2.40.50.140:FF:000018">
    <property type="entry name" value="30S ribosomal protein S1"/>
    <property type="match status" value="1"/>
</dbReference>
<evidence type="ECO:0000256" key="5">
    <source>
        <dbReference type="ARBA" id="ARBA00023274"/>
    </source>
</evidence>
<evidence type="ECO:0000256" key="2">
    <source>
        <dbReference type="ARBA" id="ARBA00022737"/>
    </source>
</evidence>
<comment type="function">
    <text evidence="6">Binds mRNA; thus facilitating recognition of the initiation point. It is needed to translate mRNA with a short Shine-Dalgarno (SD) purine-rich sequence.</text>
</comment>
<dbReference type="Gene3D" id="2.40.50.140">
    <property type="entry name" value="Nucleic acid-binding proteins"/>
    <property type="match status" value="6"/>
</dbReference>
<dbReference type="PROSITE" id="PS50126">
    <property type="entry name" value="S1"/>
    <property type="match status" value="6"/>
</dbReference>
<evidence type="ECO:0000256" key="3">
    <source>
        <dbReference type="ARBA" id="ARBA00022884"/>
    </source>
</evidence>
<feature type="domain" description="S1 motif" evidence="7">
    <location>
        <begin position="465"/>
        <end position="532"/>
    </location>
</feature>
<dbReference type="InterPro" id="IPR003029">
    <property type="entry name" value="S1_domain"/>
</dbReference>
<feature type="domain" description="S1 motif" evidence="7">
    <location>
        <begin position="206"/>
        <end position="274"/>
    </location>
</feature>
<dbReference type="Proteomes" id="UP000316562">
    <property type="component" value="Unassembled WGS sequence"/>
</dbReference>
<feature type="domain" description="S1 motif" evidence="7">
    <location>
        <begin position="119"/>
        <end position="185"/>
    </location>
</feature>
<gene>
    <name evidence="8" type="ORF">EVJ46_06905</name>
</gene>
<dbReference type="Pfam" id="PF00575">
    <property type="entry name" value="S1"/>
    <property type="match status" value="6"/>
</dbReference>
<dbReference type="GO" id="GO:0003729">
    <property type="term" value="F:mRNA binding"/>
    <property type="evidence" value="ECO:0007669"/>
    <property type="project" value="TreeGrafter"/>
</dbReference>
<evidence type="ECO:0000313" key="8">
    <source>
        <dbReference type="EMBL" id="RZD15921.1"/>
    </source>
</evidence>
<dbReference type="PANTHER" id="PTHR10724:SF7">
    <property type="entry name" value="SMALL RIBOSOMAL SUBUNIT PROTEIN BS1C"/>
    <property type="match status" value="1"/>
</dbReference>
<keyword evidence="4 8" id="KW-0689">Ribosomal protein</keyword>
<evidence type="ECO:0000256" key="4">
    <source>
        <dbReference type="ARBA" id="ARBA00022980"/>
    </source>
</evidence>
<feature type="domain" description="S1 motif" evidence="7">
    <location>
        <begin position="33"/>
        <end position="101"/>
    </location>
</feature>
<accession>A0A519BF74</accession>
<dbReference type="SMART" id="SM00316">
    <property type="entry name" value="S1"/>
    <property type="match status" value="6"/>
</dbReference>
<dbReference type="GO" id="GO:0006412">
    <property type="term" value="P:translation"/>
    <property type="evidence" value="ECO:0007669"/>
    <property type="project" value="TreeGrafter"/>
</dbReference>
<evidence type="ECO:0000256" key="6">
    <source>
        <dbReference type="ARBA" id="ARBA00025604"/>
    </source>
</evidence>
<sequence>MAQKNFKERINAGGELSEFELLLESYDNLSNPGLIRKGQIINIDDKYIYVNVGDKSDGIISIEEFVSEEGQPDITVTVGETIDVFVGQYDDKIGYLRLSKEKAKSLSILDDIEEMYTSGGIIKGTIVSKTKGGLIVDLNGVTAFLPGSQIDIKLTKDFDSYLGKTLDFVIINFNKKTCNIILSRRKIIEDDLKKIRENVVTEVNEGDIIEGIVKNITDYGVFVDLGGMDGLIYITDVSWKRISHPSEILYLGEKIKVKVIKYDKEKNRVSLGYKQLFPDPWENVTERHKVGDVVDGVIINITDYGAFVELEDDVEGLIHISEMAWDKKQSDPKLFVAKGEKIKVAIISIEPENRKMSLSMKQLTENPWDSIKNKYPVGTIVDTKVKNIFEFGVSVELEDNFDGFIKQSDISWTKRPKHPQEIYKKNDAVKAVIISIDDERQRIYLGIKQLTENPWKTVNERYSIGAKVEGKISNITEFGVFVCLEEGIEGLIHNSKIPENFIKDNNIEIGSNIVSEVISIESDDQKIGLSLVNAG</sequence>
<dbReference type="PANTHER" id="PTHR10724">
    <property type="entry name" value="30S RIBOSOMAL PROTEIN S1"/>
    <property type="match status" value="1"/>
</dbReference>
<comment type="similarity">
    <text evidence="1">Belongs to the bacterial ribosomal protein bS1 family.</text>
</comment>
<dbReference type="GO" id="GO:0022627">
    <property type="term" value="C:cytosolic small ribosomal subunit"/>
    <property type="evidence" value="ECO:0007669"/>
    <property type="project" value="TreeGrafter"/>
</dbReference>
<dbReference type="AlphaFoldDB" id="A0A519BF74"/>
<dbReference type="FunFam" id="2.40.50.140:FF:000103">
    <property type="entry name" value="protein RRP5 homolog"/>
    <property type="match status" value="1"/>
</dbReference>
<dbReference type="CDD" id="cd04465">
    <property type="entry name" value="S1_RPS1_repeat_ec2_hs2"/>
    <property type="match status" value="1"/>
</dbReference>
<feature type="domain" description="S1 motif" evidence="7">
    <location>
        <begin position="378"/>
        <end position="448"/>
    </location>
</feature>
<evidence type="ECO:0000313" key="9">
    <source>
        <dbReference type="Proteomes" id="UP000316562"/>
    </source>
</evidence>
<dbReference type="InterPro" id="IPR012340">
    <property type="entry name" value="NA-bd_OB-fold"/>
</dbReference>
<dbReference type="SUPFAM" id="SSF50249">
    <property type="entry name" value="Nucleic acid-binding proteins"/>
    <property type="match status" value="6"/>
</dbReference>
<reference evidence="8 9" key="1">
    <citation type="journal article" date="2019" name="ISME J.">
        <title>Insights into ecological role of a new deltaproteobacterial order Candidatus Acidulodesulfobacterales by metagenomics and metatranscriptomics.</title>
        <authorList>
            <person name="Tan S."/>
            <person name="Liu J."/>
            <person name="Fang Y."/>
            <person name="Hedlund B.P."/>
            <person name="Lian Z.H."/>
            <person name="Huang L.Y."/>
            <person name="Li J.T."/>
            <person name="Huang L.N."/>
            <person name="Li W.J."/>
            <person name="Jiang H.C."/>
            <person name="Dong H.L."/>
            <person name="Shu W.S."/>
        </authorList>
    </citation>
    <scope>NUCLEOTIDE SEQUENCE [LARGE SCALE GENOMIC DNA]</scope>
    <source>
        <strain evidence="8">AP2</strain>
    </source>
</reference>
<keyword evidence="3" id="KW-0694">RNA-binding</keyword>
<name>A0A519BF74_ACIG2</name>
<dbReference type="InterPro" id="IPR035104">
    <property type="entry name" value="Ribosomal_protein_S1-like"/>
</dbReference>
<dbReference type="EMBL" id="SGBC01000003">
    <property type="protein sequence ID" value="RZD15921.1"/>
    <property type="molecule type" value="Genomic_DNA"/>
</dbReference>
<evidence type="ECO:0000256" key="1">
    <source>
        <dbReference type="ARBA" id="ARBA00006767"/>
    </source>
</evidence>
<dbReference type="GO" id="GO:0003735">
    <property type="term" value="F:structural constituent of ribosome"/>
    <property type="evidence" value="ECO:0007669"/>
    <property type="project" value="TreeGrafter"/>
</dbReference>
<comment type="caution">
    <text evidence="8">The sequence shown here is derived from an EMBL/GenBank/DDBJ whole genome shotgun (WGS) entry which is preliminary data.</text>
</comment>
<dbReference type="InterPro" id="IPR050437">
    <property type="entry name" value="Ribos_protein_bS1-like"/>
</dbReference>
<keyword evidence="5" id="KW-0687">Ribonucleoprotein</keyword>
<dbReference type="CDD" id="cd05688">
    <property type="entry name" value="S1_RPS1_repeat_ec3"/>
    <property type="match status" value="1"/>
</dbReference>
<evidence type="ECO:0000259" key="7">
    <source>
        <dbReference type="PROSITE" id="PS50126"/>
    </source>
</evidence>
<proteinExistence type="inferred from homology"/>
<organism evidence="8 9">
    <name type="scientific">Acididesulfobacter guangdongensis</name>
    <dbReference type="NCBI Taxonomy" id="2597225"/>
    <lineage>
        <taxon>Bacteria</taxon>
        <taxon>Deltaproteobacteria</taxon>
        <taxon>Candidatus Acidulodesulfobacterales</taxon>
        <taxon>Candidatus Acididesulfobacter</taxon>
    </lineage>
</organism>
<dbReference type="PRINTS" id="PR00681">
    <property type="entry name" value="RIBOSOMALS1"/>
</dbReference>
<keyword evidence="2" id="KW-0677">Repeat</keyword>
<feature type="domain" description="S1 motif" evidence="7">
    <location>
        <begin position="291"/>
        <end position="361"/>
    </location>
</feature>
<protein>
    <submittedName>
        <fullName evidence="8">30S ribosomal protein S1</fullName>
    </submittedName>
</protein>
<dbReference type="NCBIfam" id="NF004952">
    <property type="entry name" value="PRK06299.1-2"/>
    <property type="match status" value="1"/>
</dbReference>